<comment type="caution">
    <text evidence="2">The sequence shown here is derived from an EMBL/GenBank/DDBJ whole genome shotgun (WGS) entry which is preliminary data.</text>
</comment>
<feature type="compositionally biased region" description="Basic and acidic residues" evidence="1">
    <location>
        <begin position="19"/>
        <end position="32"/>
    </location>
</feature>
<keyword evidence="3" id="KW-1185">Reference proteome</keyword>
<dbReference type="AlphaFoldDB" id="A0AAD2FN07"/>
<evidence type="ECO:0000313" key="3">
    <source>
        <dbReference type="Proteomes" id="UP001295423"/>
    </source>
</evidence>
<feature type="compositionally biased region" description="Acidic residues" evidence="1">
    <location>
        <begin position="125"/>
        <end position="137"/>
    </location>
</feature>
<feature type="region of interest" description="Disordered" evidence="1">
    <location>
        <begin position="359"/>
        <end position="397"/>
    </location>
</feature>
<dbReference type="EMBL" id="CAKOGP040001714">
    <property type="protein sequence ID" value="CAJ1946700.1"/>
    <property type="molecule type" value="Genomic_DNA"/>
</dbReference>
<sequence>MPFLEGLLISTRNLISDIGRREGVGSDAKDDDGLSPIHEGLGEDKEAEAAPQTIEQLETAISRTKAKFQEVKIAGRQAMADQRKEIRTLKAGMNQWEVKLKKRQRAAYDVPYDHYGEYMRRESPEEALEATEEDDDLSPPAAHQSNSDPTAAPTMSESMEKRLSKMLEAQVLKHLHLLMVAEQQLHIQSNIWNDIVLTLHEKPGSLDQDFMGAKLRILTEISTSEKTKTQLEKQGEAQVRKQVLSMCKLKREVAQEVKKKTSQLEDKVFKNGEEETATMQLIRSLSSDTFDSADLGPIEEAKTASPVDARPKISLSRQTSSLKLRLAREKAAARLAESKQRFTSTSSISINSDLISLDSISEHNERSGIPVETKLDDDDDNKRLSPSGVNEFPSPVV</sequence>
<protein>
    <submittedName>
        <fullName evidence="2">Uncharacterized protein</fullName>
    </submittedName>
</protein>
<organism evidence="2 3">
    <name type="scientific">Cylindrotheca closterium</name>
    <dbReference type="NCBI Taxonomy" id="2856"/>
    <lineage>
        <taxon>Eukaryota</taxon>
        <taxon>Sar</taxon>
        <taxon>Stramenopiles</taxon>
        <taxon>Ochrophyta</taxon>
        <taxon>Bacillariophyta</taxon>
        <taxon>Bacillariophyceae</taxon>
        <taxon>Bacillariophycidae</taxon>
        <taxon>Bacillariales</taxon>
        <taxon>Bacillariaceae</taxon>
        <taxon>Cylindrotheca</taxon>
    </lineage>
</organism>
<feature type="compositionally biased region" description="Polar residues" evidence="1">
    <location>
        <begin position="143"/>
        <end position="157"/>
    </location>
</feature>
<gene>
    <name evidence="2" type="ORF">CYCCA115_LOCUS10794</name>
</gene>
<dbReference type="Proteomes" id="UP001295423">
    <property type="component" value="Unassembled WGS sequence"/>
</dbReference>
<proteinExistence type="predicted"/>
<feature type="region of interest" description="Disordered" evidence="1">
    <location>
        <begin position="121"/>
        <end position="160"/>
    </location>
</feature>
<feature type="region of interest" description="Disordered" evidence="1">
    <location>
        <begin position="19"/>
        <end position="49"/>
    </location>
</feature>
<evidence type="ECO:0000256" key="1">
    <source>
        <dbReference type="SAM" id="MobiDB-lite"/>
    </source>
</evidence>
<reference evidence="2" key="1">
    <citation type="submission" date="2023-08" db="EMBL/GenBank/DDBJ databases">
        <authorList>
            <person name="Audoor S."/>
            <person name="Bilcke G."/>
        </authorList>
    </citation>
    <scope>NUCLEOTIDE SEQUENCE</scope>
</reference>
<name>A0AAD2FN07_9STRA</name>
<evidence type="ECO:0000313" key="2">
    <source>
        <dbReference type="EMBL" id="CAJ1946700.1"/>
    </source>
</evidence>
<accession>A0AAD2FN07</accession>